<evidence type="ECO:0000313" key="2">
    <source>
        <dbReference type="EMBL" id="SDZ97732.1"/>
    </source>
</evidence>
<dbReference type="EMBL" id="FNQT01000001">
    <property type="protein sequence ID" value="SDZ97732.1"/>
    <property type="molecule type" value="Genomic_DNA"/>
</dbReference>
<proteinExistence type="predicted"/>
<evidence type="ECO:0000259" key="1">
    <source>
        <dbReference type="Pfam" id="PF19124"/>
    </source>
</evidence>
<dbReference type="STRING" id="555874.SAMN04488065_1516"/>
<accession>A0A1H3XGJ0</accession>
<reference evidence="2 3" key="1">
    <citation type="submission" date="2016-10" db="EMBL/GenBank/DDBJ databases">
        <authorList>
            <person name="de Groot N.N."/>
        </authorList>
    </citation>
    <scope>NUCLEOTIDE SEQUENCE [LARGE SCALE GENOMIC DNA]</scope>
    <source>
        <strain evidence="2 3">CGMCC 1.8712</strain>
    </source>
</reference>
<dbReference type="AlphaFoldDB" id="A0A1H3XGJ0"/>
<protein>
    <recommendedName>
        <fullName evidence="1">DUF5808 domain-containing protein</fullName>
    </recommendedName>
</protein>
<dbReference type="InterPro" id="IPR043831">
    <property type="entry name" value="DUF5808"/>
</dbReference>
<keyword evidence="3" id="KW-1185">Reference proteome</keyword>
<organism evidence="2 3">
    <name type="scientific">Haloplanus vescus</name>
    <dbReference type="NCBI Taxonomy" id="555874"/>
    <lineage>
        <taxon>Archaea</taxon>
        <taxon>Methanobacteriati</taxon>
        <taxon>Methanobacteriota</taxon>
        <taxon>Stenosarchaea group</taxon>
        <taxon>Halobacteria</taxon>
        <taxon>Halobacteriales</taxon>
        <taxon>Haloferacaceae</taxon>
        <taxon>Haloplanus</taxon>
    </lineage>
</organism>
<feature type="domain" description="DUF5808" evidence="1">
    <location>
        <begin position="67"/>
        <end position="87"/>
    </location>
</feature>
<evidence type="ECO:0000313" key="3">
    <source>
        <dbReference type="Proteomes" id="UP000236755"/>
    </source>
</evidence>
<sequence>MNDTGCVDIAIDGRLSLRAETIYPGRPYVSRMVDKPQSGSILGIPYNFERPSLGRLVSSHWKPGDGMVVEKPFGIGYSLNMANWRSWIVVIVAAVLLWQERGGESDTDIDDADDEPVEVIVDD</sequence>
<dbReference type="Pfam" id="PF19124">
    <property type="entry name" value="DUF5808"/>
    <property type="match status" value="1"/>
</dbReference>
<name>A0A1H3XGJ0_9EURY</name>
<gene>
    <name evidence="2" type="ORF">SAMN04488065_1516</name>
</gene>
<dbReference type="Proteomes" id="UP000236755">
    <property type="component" value="Unassembled WGS sequence"/>
</dbReference>